<protein>
    <submittedName>
        <fullName evidence="2">EDD domain protein, DegV family</fullName>
    </submittedName>
</protein>
<dbReference type="AlphaFoldDB" id="A0A0S7BXM5"/>
<evidence type="ECO:0000313" key="3">
    <source>
        <dbReference type="Proteomes" id="UP000053370"/>
    </source>
</evidence>
<organism evidence="2">
    <name type="scientific">Flexilinea flocculi</name>
    <dbReference type="NCBI Taxonomy" id="1678840"/>
    <lineage>
        <taxon>Bacteria</taxon>
        <taxon>Bacillati</taxon>
        <taxon>Chloroflexota</taxon>
        <taxon>Anaerolineae</taxon>
        <taxon>Anaerolineales</taxon>
        <taxon>Anaerolineaceae</taxon>
        <taxon>Flexilinea</taxon>
    </lineage>
</organism>
<sequence>MTQIIGDTTSGLTLDQATELGIGFIPQIVVFEEKSYRDDTEIDSDTFVKMLEASAVLPKTAAPPPALYSPLFEELQRTGDNAIIICPSSKLSGTVRSAMTAKNDFPDLDIRVIDTESVGSGLAMELIQAVKWAKEGKSIDEIEAGIRDMMSRERIFAVVDTLEYLYKGGRIGGASKLVGDILQIKPILTLRNGIVETYEKQRTKKKALARIVELVEKECPKTGDKGFLSLSLQKNISADELEFFQDEFKSRIGVDNVPFYNMPPCFMVHAGPSVIFVSFFVD</sequence>
<dbReference type="NCBIfam" id="TIGR00762">
    <property type="entry name" value="DegV"/>
    <property type="match status" value="1"/>
</dbReference>
<evidence type="ECO:0000256" key="1">
    <source>
        <dbReference type="ARBA" id="ARBA00023121"/>
    </source>
</evidence>
<reference evidence="2" key="1">
    <citation type="journal article" date="2015" name="Genome Announc.">
        <title>Draft Genome Sequence of Anaerolineae Strain TC1, a Novel Isolate from a Methanogenic Wastewater Treatment System.</title>
        <authorList>
            <person name="Matsuura N."/>
            <person name="Tourlousse D.M."/>
            <person name="Sun L."/>
            <person name="Toyonaga M."/>
            <person name="Kuroda K."/>
            <person name="Ohashi A."/>
            <person name="Cruz R."/>
            <person name="Yamaguchi T."/>
            <person name="Sekiguchi Y."/>
        </authorList>
    </citation>
    <scope>NUCLEOTIDE SEQUENCE [LARGE SCALE GENOMIC DNA]</scope>
    <source>
        <strain evidence="2">TC1</strain>
    </source>
</reference>
<dbReference type="InterPro" id="IPR050270">
    <property type="entry name" value="DegV_domain_contain"/>
</dbReference>
<dbReference type="PANTHER" id="PTHR33434:SF2">
    <property type="entry name" value="FATTY ACID-BINDING PROTEIN TM_1468"/>
    <property type="match status" value="1"/>
</dbReference>
<gene>
    <name evidence="2" type="ORF">ATC1_131512</name>
</gene>
<dbReference type="EMBL" id="DF968181">
    <property type="protein sequence ID" value="GAP41520.1"/>
    <property type="molecule type" value="Genomic_DNA"/>
</dbReference>
<accession>A0A0S7BXM5</accession>
<dbReference type="InterPro" id="IPR003797">
    <property type="entry name" value="DegV"/>
</dbReference>
<dbReference type="InterPro" id="IPR043168">
    <property type="entry name" value="DegV_C"/>
</dbReference>
<keyword evidence="1" id="KW-0446">Lipid-binding</keyword>
<proteinExistence type="predicted"/>
<evidence type="ECO:0000313" key="2">
    <source>
        <dbReference type="EMBL" id="GAP41520.1"/>
    </source>
</evidence>
<dbReference type="SUPFAM" id="SSF82549">
    <property type="entry name" value="DAK1/DegV-like"/>
    <property type="match status" value="1"/>
</dbReference>
<dbReference type="STRING" id="1678840.ATC1_131512"/>
<name>A0A0S7BXM5_9CHLR</name>
<dbReference type="PROSITE" id="PS51482">
    <property type="entry name" value="DEGV"/>
    <property type="match status" value="1"/>
</dbReference>
<dbReference type="Pfam" id="PF02645">
    <property type="entry name" value="DegV"/>
    <property type="match status" value="1"/>
</dbReference>
<dbReference type="PATRIC" id="fig|1678840.3.peg.2985"/>
<dbReference type="OrthoDB" id="9780660at2"/>
<dbReference type="GO" id="GO:0008289">
    <property type="term" value="F:lipid binding"/>
    <property type="evidence" value="ECO:0007669"/>
    <property type="project" value="UniProtKB-KW"/>
</dbReference>
<dbReference type="PANTHER" id="PTHR33434">
    <property type="entry name" value="DEGV DOMAIN-CONTAINING PROTEIN DR_1986-RELATED"/>
    <property type="match status" value="1"/>
</dbReference>
<dbReference type="Gene3D" id="3.30.1180.10">
    <property type="match status" value="1"/>
</dbReference>
<dbReference type="RefSeq" id="WP_062282906.1">
    <property type="nucleotide sequence ID" value="NZ_DF968181.1"/>
</dbReference>
<keyword evidence="3" id="KW-1185">Reference proteome</keyword>
<dbReference type="Proteomes" id="UP000053370">
    <property type="component" value="Unassembled WGS sequence"/>
</dbReference>
<dbReference type="Gene3D" id="3.40.50.10170">
    <property type="match status" value="1"/>
</dbReference>